<feature type="binding site" evidence="10">
    <location>
        <position position="26"/>
    </location>
    <ligand>
        <name>Zn(2+)</name>
        <dbReference type="ChEBI" id="CHEBI:29105"/>
    </ligand>
</feature>
<evidence type="ECO:0000313" key="11">
    <source>
        <dbReference type="EMBL" id="MBD3866604.1"/>
    </source>
</evidence>
<sequence>MRVRRRFEFESAHVLPNHPGKCRNLHGHSYVLDVTVDRPVDPESGMAIDFADLKEVVNLKAVDLLDHRYINDILENPTAEVMVVWIWNRLSGALEGLVELELHETRNCSVIYRGE</sequence>
<evidence type="ECO:0000256" key="10">
    <source>
        <dbReference type="PIRSR" id="PIRSR006113-2"/>
    </source>
</evidence>
<gene>
    <name evidence="11" type="primary">queD</name>
    <name evidence="11" type="ORF">IFK94_00620</name>
</gene>
<dbReference type="UniPathway" id="UPA00391"/>
<organism evidence="11 12">
    <name type="scientific">Candidatus Polarisedimenticola svalbardensis</name>
    <dbReference type="NCBI Taxonomy" id="2886004"/>
    <lineage>
        <taxon>Bacteria</taxon>
        <taxon>Pseudomonadati</taxon>
        <taxon>Acidobacteriota</taxon>
        <taxon>Candidatus Polarisedimenticolia</taxon>
        <taxon>Candidatus Polarisedimenticolales</taxon>
        <taxon>Candidatus Polarisedimenticolaceae</taxon>
        <taxon>Candidatus Polarisedimenticola</taxon>
    </lineage>
</organism>
<feature type="binding site" evidence="10">
    <location>
        <position position="13"/>
    </location>
    <ligand>
        <name>Zn(2+)</name>
        <dbReference type="ChEBI" id="CHEBI:29105"/>
    </ligand>
</feature>
<keyword evidence="6 8" id="KW-0456">Lyase</keyword>
<evidence type="ECO:0000256" key="5">
    <source>
        <dbReference type="ARBA" id="ARBA00022833"/>
    </source>
</evidence>
<dbReference type="GO" id="GO:0046872">
    <property type="term" value="F:metal ion binding"/>
    <property type="evidence" value="ECO:0007669"/>
    <property type="project" value="UniProtKB-KW"/>
</dbReference>
<evidence type="ECO:0000256" key="1">
    <source>
        <dbReference type="ARBA" id="ARBA00005061"/>
    </source>
</evidence>
<dbReference type="SUPFAM" id="SSF55620">
    <property type="entry name" value="Tetrahydrobiopterin biosynthesis enzymes-like"/>
    <property type="match status" value="1"/>
</dbReference>
<evidence type="ECO:0000313" key="12">
    <source>
        <dbReference type="Proteomes" id="UP000648239"/>
    </source>
</evidence>
<dbReference type="GO" id="GO:0070497">
    <property type="term" value="F:6-carboxytetrahydropterin synthase activity"/>
    <property type="evidence" value="ECO:0007669"/>
    <property type="project" value="UniProtKB-EC"/>
</dbReference>
<proteinExistence type="inferred from homology"/>
<dbReference type="GO" id="GO:0008616">
    <property type="term" value="P:tRNA queuosine(34) biosynthetic process"/>
    <property type="evidence" value="ECO:0007669"/>
    <property type="project" value="UniProtKB-KW"/>
</dbReference>
<evidence type="ECO:0000256" key="2">
    <source>
        <dbReference type="ARBA" id="ARBA00008900"/>
    </source>
</evidence>
<evidence type="ECO:0000256" key="3">
    <source>
        <dbReference type="ARBA" id="ARBA00018141"/>
    </source>
</evidence>
<feature type="active site" description="Charge relay system" evidence="9">
    <location>
        <position position="67"/>
    </location>
</feature>
<comment type="cofactor">
    <cofactor evidence="8 10">
        <name>Zn(2+)</name>
        <dbReference type="ChEBI" id="CHEBI:29105"/>
    </cofactor>
    <text evidence="8 10">Binds 1 zinc ion per subunit.</text>
</comment>
<feature type="active site" description="Proton acceptor" evidence="9">
    <location>
        <position position="22"/>
    </location>
</feature>
<dbReference type="PIRSF" id="PIRSF006113">
    <property type="entry name" value="PTP_synth"/>
    <property type="match status" value="1"/>
</dbReference>
<dbReference type="Pfam" id="PF01242">
    <property type="entry name" value="PTPS"/>
    <property type="match status" value="1"/>
</dbReference>
<dbReference type="Gene3D" id="3.30.479.10">
    <property type="entry name" value="6-pyruvoyl tetrahydropterin synthase/QueD"/>
    <property type="match status" value="1"/>
</dbReference>
<dbReference type="Proteomes" id="UP000648239">
    <property type="component" value="Unassembled WGS sequence"/>
</dbReference>
<comment type="catalytic activity">
    <reaction evidence="7 8">
        <text>7,8-dihydroneopterin 3'-triphosphate + H2O = 6-carboxy-5,6,7,8-tetrahydropterin + triphosphate + acetaldehyde + 2 H(+)</text>
        <dbReference type="Rhea" id="RHEA:27966"/>
        <dbReference type="ChEBI" id="CHEBI:15343"/>
        <dbReference type="ChEBI" id="CHEBI:15377"/>
        <dbReference type="ChEBI" id="CHEBI:15378"/>
        <dbReference type="ChEBI" id="CHEBI:18036"/>
        <dbReference type="ChEBI" id="CHEBI:58462"/>
        <dbReference type="ChEBI" id="CHEBI:61032"/>
        <dbReference type="EC" id="4.1.2.50"/>
    </reaction>
</comment>
<reference evidence="11 12" key="1">
    <citation type="submission" date="2020-08" db="EMBL/GenBank/DDBJ databases">
        <title>Acidobacteriota in marine sediments use diverse sulfur dissimilation pathways.</title>
        <authorList>
            <person name="Wasmund K."/>
        </authorList>
    </citation>
    <scope>NUCLEOTIDE SEQUENCE [LARGE SCALE GENOMIC DNA]</scope>
    <source>
        <strain evidence="11">MAG AM4</strain>
    </source>
</reference>
<keyword evidence="4 8" id="KW-0479">Metal-binding</keyword>
<dbReference type="PANTHER" id="PTHR12589:SF7">
    <property type="entry name" value="6-PYRUVOYL TETRAHYDROBIOPTERIN SYNTHASE"/>
    <property type="match status" value="1"/>
</dbReference>
<dbReference type="PANTHER" id="PTHR12589">
    <property type="entry name" value="PYRUVOYL TETRAHYDROBIOPTERIN SYNTHASE"/>
    <property type="match status" value="1"/>
</dbReference>
<feature type="binding site" evidence="10">
    <location>
        <position position="28"/>
    </location>
    <ligand>
        <name>Zn(2+)</name>
        <dbReference type="ChEBI" id="CHEBI:29105"/>
    </ligand>
</feature>
<dbReference type="InterPro" id="IPR038418">
    <property type="entry name" value="6-PTP_synth/QueD_sf"/>
</dbReference>
<name>A0A8J6XZU4_9BACT</name>
<feature type="active site" description="Charge relay system" evidence="9">
    <location>
        <position position="104"/>
    </location>
</feature>
<dbReference type="EC" id="4.-.-.-" evidence="8"/>
<evidence type="ECO:0000256" key="9">
    <source>
        <dbReference type="PIRSR" id="PIRSR006113-1"/>
    </source>
</evidence>
<evidence type="ECO:0000256" key="6">
    <source>
        <dbReference type="ARBA" id="ARBA00023239"/>
    </source>
</evidence>
<evidence type="ECO:0000256" key="4">
    <source>
        <dbReference type="ARBA" id="ARBA00022723"/>
    </source>
</evidence>
<comment type="pathway">
    <text evidence="1 8">Purine metabolism; 7-cyano-7-deazaguanine biosynthesis.</text>
</comment>
<dbReference type="AlphaFoldDB" id="A0A8J6XZU4"/>
<evidence type="ECO:0000256" key="7">
    <source>
        <dbReference type="ARBA" id="ARBA00048807"/>
    </source>
</evidence>
<keyword evidence="5 8" id="KW-0862">Zinc</keyword>
<accession>A0A8J6XZU4</accession>
<comment type="caution">
    <text evidence="11">The sequence shown here is derived from an EMBL/GenBank/DDBJ whole genome shotgun (WGS) entry which is preliminary data.</text>
</comment>
<dbReference type="InterPro" id="IPR007115">
    <property type="entry name" value="6-PTP_synth/QueD"/>
</dbReference>
<dbReference type="EMBL" id="JACXWD010000001">
    <property type="protein sequence ID" value="MBD3866604.1"/>
    <property type="molecule type" value="Genomic_DNA"/>
</dbReference>
<protein>
    <recommendedName>
        <fullName evidence="3 8">6-carboxy-5,6,7,8-tetrahydropterin synthase</fullName>
        <ecNumber evidence="8">4.-.-.-</ecNumber>
    </recommendedName>
</protein>
<keyword evidence="8" id="KW-0671">Queuosine biosynthesis</keyword>
<comment type="similarity">
    <text evidence="2 8">Belongs to the PTPS family. QueD subfamily.</text>
</comment>
<dbReference type="NCBIfam" id="TIGR03367">
    <property type="entry name" value="queuosine_QueD"/>
    <property type="match status" value="1"/>
</dbReference>
<evidence type="ECO:0000256" key="8">
    <source>
        <dbReference type="PIRNR" id="PIRNR006113"/>
    </source>
</evidence>